<dbReference type="STRING" id="1789224.BFG52_08920"/>
<keyword evidence="2" id="KW-0564">Palmitate</keyword>
<dbReference type="GO" id="GO:0015562">
    <property type="term" value="F:efflux transmembrane transporter activity"/>
    <property type="evidence" value="ECO:0007669"/>
    <property type="project" value="InterPro"/>
</dbReference>
<dbReference type="KEGG" id="ala:BFG52_08920"/>
<feature type="signal peptide" evidence="2">
    <location>
        <begin position="1"/>
        <end position="20"/>
    </location>
</feature>
<dbReference type="AlphaFoldDB" id="A0A1B2M098"/>
<keyword evidence="3" id="KW-0175">Coiled coil</keyword>
<dbReference type="EMBL" id="CP016895">
    <property type="protein sequence ID" value="AOA58463.1"/>
    <property type="molecule type" value="Genomic_DNA"/>
</dbReference>
<keyword evidence="2" id="KW-0732">Signal</keyword>
<dbReference type="OrthoDB" id="9770517at2"/>
<protein>
    <submittedName>
        <fullName evidence="4">Membrane channel protein</fullName>
    </submittedName>
</protein>
<evidence type="ECO:0000256" key="1">
    <source>
        <dbReference type="ARBA" id="ARBA00007613"/>
    </source>
</evidence>
<evidence type="ECO:0000313" key="5">
    <source>
        <dbReference type="Proteomes" id="UP000093391"/>
    </source>
</evidence>
<dbReference type="Gene3D" id="1.20.1600.10">
    <property type="entry name" value="Outer membrane efflux proteins (OEP)"/>
    <property type="match status" value="1"/>
</dbReference>
<comment type="subcellular location">
    <subcellularLocation>
        <location evidence="2">Cell outer membrane</location>
        <topology evidence="2">Lipid-anchor</topology>
    </subcellularLocation>
</comment>
<dbReference type="NCBIfam" id="TIGR01845">
    <property type="entry name" value="outer_NodT"/>
    <property type="match status" value="1"/>
</dbReference>
<accession>A0A1B2M098</accession>
<keyword evidence="2" id="KW-0472">Membrane</keyword>
<evidence type="ECO:0000313" key="4">
    <source>
        <dbReference type="EMBL" id="AOA58463.1"/>
    </source>
</evidence>
<keyword evidence="2" id="KW-0812">Transmembrane</keyword>
<dbReference type="Gene3D" id="2.20.200.10">
    <property type="entry name" value="Outer membrane efflux proteins (OEP)"/>
    <property type="match status" value="1"/>
</dbReference>
<proteinExistence type="inferred from homology"/>
<dbReference type="RefSeq" id="WP_067554942.1">
    <property type="nucleotide sequence ID" value="NZ_CP016895.1"/>
</dbReference>
<dbReference type="PROSITE" id="PS51257">
    <property type="entry name" value="PROKAR_LIPOPROTEIN"/>
    <property type="match status" value="1"/>
</dbReference>
<dbReference type="InterPro" id="IPR010131">
    <property type="entry name" value="MdtP/NodT-like"/>
</dbReference>
<dbReference type="GO" id="GO:0009279">
    <property type="term" value="C:cell outer membrane"/>
    <property type="evidence" value="ECO:0007669"/>
    <property type="project" value="UniProtKB-SubCell"/>
</dbReference>
<sequence length="465" mass="51590">MKYSVIQLSIVLSGSMLLSACQSSLELKPADYVVPSIDSAQRYKYADLNWVSSADVVTEGDWWQLYQDPVLSQLMQQLNQDNLSLQQAQARYRSAAALLDAERARRSARIDVTGDAKRSGVKHQGADNQFSAGIQASWVPDLWGRVAKAIEGQQANLIAAAADLAAIRLNQQLLAADAYWNIRTLDLRLAVLDQTAKSYQRSVTILNNQYQAGFIARADVIQAETQAKQVAIQQTELQRERSLQENVLAVLLGQAVVDFQLNRSAYQFKLPQIPQQIPSRILSQRPDVIRAERQLAALHAELGLAQTAWLPDVNIGVNAALNSTTFSHLLQSPNYLWSVGLSTVANIFDAGKRQADIAQAEANYQEKLAAYKQSILTGWQEVEDALLRSSSLAQQAQQQQQLLDLAIENEGVVTRRYQAGLVSYLEVVTAQNLRLNNEQQSLQLQQQQMHNTVQLLAALGTGWTQ</sequence>
<feature type="chain" id="PRO_5008446329" evidence="2">
    <location>
        <begin position="21"/>
        <end position="465"/>
    </location>
</feature>
<name>A0A1B2M098_9GAMM</name>
<dbReference type="SUPFAM" id="SSF56954">
    <property type="entry name" value="Outer membrane efflux proteins (OEP)"/>
    <property type="match status" value="1"/>
</dbReference>
<organism evidence="4 5">
    <name type="scientific">Acinetobacter larvae</name>
    <dbReference type="NCBI Taxonomy" id="1789224"/>
    <lineage>
        <taxon>Bacteria</taxon>
        <taxon>Pseudomonadati</taxon>
        <taxon>Pseudomonadota</taxon>
        <taxon>Gammaproteobacteria</taxon>
        <taxon>Moraxellales</taxon>
        <taxon>Moraxellaceae</taxon>
        <taxon>Acinetobacter</taxon>
    </lineage>
</organism>
<keyword evidence="2" id="KW-1134">Transmembrane beta strand</keyword>
<dbReference type="PANTHER" id="PTHR30203">
    <property type="entry name" value="OUTER MEMBRANE CATION EFFLUX PROTEIN"/>
    <property type="match status" value="1"/>
</dbReference>
<evidence type="ECO:0000256" key="2">
    <source>
        <dbReference type="RuleBase" id="RU362097"/>
    </source>
</evidence>
<dbReference type="PANTHER" id="PTHR30203:SF33">
    <property type="entry name" value="BLR4455 PROTEIN"/>
    <property type="match status" value="1"/>
</dbReference>
<keyword evidence="5" id="KW-1185">Reference proteome</keyword>
<feature type="coiled-coil region" evidence="3">
    <location>
        <begin position="71"/>
        <end position="105"/>
    </location>
</feature>
<comment type="similarity">
    <text evidence="1 2">Belongs to the outer membrane factor (OMF) (TC 1.B.17) family.</text>
</comment>
<dbReference type="InterPro" id="IPR003423">
    <property type="entry name" value="OMP_efflux"/>
</dbReference>
<evidence type="ECO:0000256" key="3">
    <source>
        <dbReference type="SAM" id="Coils"/>
    </source>
</evidence>
<gene>
    <name evidence="4" type="ORF">BFG52_08920</name>
</gene>
<dbReference type="Proteomes" id="UP000093391">
    <property type="component" value="Chromosome"/>
</dbReference>
<reference evidence="4 5" key="1">
    <citation type="submission" date="2016-08" db="EMBL/GenBank/DDBJ databases">
        <authorList>
            <person name="Seilhamer J.J."/>
        </authorList>
    </citation>
    <scope>NUCLEOTIDE SEQUENCE [LARGE SCALE GENOMIC DNA]</scope>
    <source>
        <strain evidence="4 5">BRTC-1</strain>
    </source>
</reference>
<keyword evidence="2" id="KW-0449">Lipoprotein</keyword>
<dbReference type="Pfam" id="PF02321">
    <property type="entry name" value="OEP"/>
    <property type="match status" value="2"/>
</dbReference>